<evidence type="ECO:0000256" key="4">
    <source>
        <dbReference type="ARBA" id="ARBA00022728"/>
    </source>
</evidence>
<keyword evidence="5" id="KW-0694">RNA-binding</keyword>
<dbReference type="InterPro" id="IPR016654">
    <property type="entry name" value="U6_snRNA_Lsm2"/>
</dbReference>
<dbReference type="Proteomes" id="UP000310687">
    <property type="component" value="Unassembled WGS sequence"/>
</dbReference>
<sequence>MLFFSFFKTLVNTEVTVELKNDISIRGTLKSVDQYLNIKLDDITVLDDLKYPHMSSVKNVFIRGSVVRYVHLPAASVDTPLLEDATRRALRFFLPFFTSLLNQDPLAPYVPITTHPTRSSIMYKAPEGTITPCGPVTALAEVSGLRQQIFGNAVVLFPDCAHVEICMVSAEYPESGYYGARLVDPSVRNLLIGRQWARTVPEALAQLLQETCDAIRDSYVLQNYQARYPDLASQ</sequence>
<dbReference type="CDD" id="cd01725">
    <property type="entry name" value="LSm2"/>
    <property type="match status" value="1"/>
</dbReference>
<dbReference type="PROSITE" id="PS52002">
    <property type="entry name" value="SM"/>
    <property type="match status" value="1"/>
</dbReference>
<evidence type="ECO:0000256" key="8">
    <source>
        <dbReference type="ARBA" id="ARBA00023274"/>
    </source>
</evidence>
<dbReference type="GO" id="GO:0000932">
    <property type="term" value="C:P-body"/>
    <property type="evidence" value="ECO:0007669"/>
    <property type="project" value="TreeGrafter"/>
</dbReference>
<name>A0A4S8WXR6_AURPU</name>
<evidence type="ECO:0000256" key="3">
    <source>
        <dbReference type="ARBA" id="ARBA00022664"/>
    </source>
</evidence>
<gene>
    <name evidence="10" type="ORF">D6D22_10151</name>
</gene>
<dbReference type="Pfam" id="PF01423">
    <property type="entry name" value="LSM"/>
    <property type="match status" value="1"/>
</dbReference>
<proteinExistence type="inferred from homology"/>
<dbReference type="InterPro" id="IPR047575">
    <property type="entry name" value="Sm"/>
</dbReference>
<keyword evidence="7" id="KW-0539">Nucleus</keyword>
<evidence type="ECO:0000313" key="11">
    <source>
        <dbReference type="Proteomes" id="UP000310687"/>
    </source>
</evidence>
<evidence type="ECO:0000256" key="2">
    <source>
        <dbReference type="ARBA" id="ARBA00006850"/>
    </source>
</evidence>
<dbReference type="GO" id="GO:0046540">
    <property type="term" value="C:U4/U6 x U5 tri-snRNP complex"/>
    <property type="evidence" value="ECO:0007669"/>
    <property type="project" value="TreeGrafter"/>
</dbReference>
<dbReference type="GO" id="GO:0003723">
    <property type="term" value="F:RNA binding"/>
    <property type="evidence" value="ECO:0007669"/>
    <property type="project" value="UniProtKB-KW"/>
</dbReference>
<dbReference type="GO" id="GO:0071011">
    <property type="term" value="C:precatalytic spliceosome"/>
    <property type="evidence" value="ECO:0007669"/>
    <property type="project" value="TreeGrafter"/>
</dbReference>
<organism evidence="10 11">
    <name type="scientific">Aureobasidium pullulans</name>
    <name type="common">Black yeast</name>
    <name type="synonym">Pullularia pullulans</name>
    <dbReference type="NCBI Taxonomy" id="5580"/>
    <lineage>
        <taxon>Eukaryota</taxon>
        <taxon>Fungi</taxon>
        <taxon>Dikarya</taxon>
        <taxon>Ascomycota</taxon>
        <taxon>Pezizomycotina</taxon>
        <taxon>Dothideomycetes</taxon>
        <taxon>Dothideomycetidae</taxon>
        <taxon>Dothideales</taxon>
        <taxon>Saccotheciaceae</taxon>
        <taxon>Aureobasidium</taxon>
    </lineage>
</organism>
<dbReference type="PANTHER" id="PTHR13829">
    <property type="entry name" value="SNRNP CORE PROTEIN FAMILY MEMBER"/>
    <property type="match status" value="1"/>
</dbReference>
<dbReference type="Gene3D" id="2.30.30.100">
    <property type="match status" value="1"/>
</dbReference>
<reference evidence="10 11" key="1">
    <citation type="submission" date="2018-10" db="EMBL/GenBank/DDBJ databases">
        <title>Fifty Aureobasidium pullulans genomes reveal a recombining polyextremotolerant generalist.</title>
        <authorList>
            <person name="Gostincar C."/>
            <person name="Turk M."/>
            <person name="Zajc J."/>
            <person name="Gunde-Cimerman N."/>
        </authorList>
    </citation>
    <scope>NUCLEOTIDE SEQUENCE [LARGE SCALE GENOMIC DNA]</scope>
    <source>
        <strain evidence="10 11">EXF-11013</strain>
    </source>
</reference>
<dbReference type="InterPro" id="IPR010920">
    <property type="entry name" value="LSM_dom_sf"/>
</dbReference>
<evidence type="ECO:0000259" key="9">
    <source>
        <dbReference type="PROSITE" id="PS52002"/>
    </source>
</evidence>
<evidence type="ECO:0000256" key="1">
    <source>
        <dbReference type="ARBA" id="ARBA00004123"/>
    </source>
</evidence>
<keyword evidence="3" id="KW-0507">mRNA processing</keyword>
<dbReference type="GO" id="GO:0005688">
    <property type="term" value="C:U6 snRNP"/>
    <property type="evidence" value="ECO:0007669"/>
    <property type="project" value="UniProtKB-ARBA"/>
</dbReference>
<dbReference type="GO" id="GO:0071013">
    <property type="term" value="C:catalytic step 2 spliceosome"/>
    <property type="evidence" value="ECO:0007669"/>
    <property type="project" value="TreeGrafter"/>
</dbReference>
<dbReference type="PANTHER" id="PTHR13829:SF2">
    <property type="entry name" value="U6 SNRNA-ASSOCIATED SM-LIKE PROTEIN LSM2"/>
    <property type="match status" value="1"/>
</dbReference>
<dbReference type="SUPFAM" id="SSF50182">
    <property type="entry name" value="Sm-like ribonucleoproteins"/>
    <property type="match status" value="1"/>
</dbReference>
<dbReference type="AlphaFoldDB" id="A0A4S8WXR6"/>
<dbReference type="GO" id="GO:1990726">
    <property type="term" value="C:Lsm1-7-Pat1 complex"/>
    <property type="evidence" value="ECO:0007669"/>
    <property type="project" value="TreeGrafter"/>
</dbReference>
<comment type="similarity">
    <text evidence="2">Belongs to the snRNP Sm proteins family.</text>
</comment>
<evidence type="ECO:0000256" key="5">
    <source>
        <dbReference type="ARBA" id="ARBA00022884"/>
    </source>
</evidence>
<feature type="domain" description="Sm" evidence="9">
    <location>
        <begin position="2"/>
        <end position="76"/>
    </location>
</feature>
<dbReference type="FunFam" id="2.30.30.100:FF:000009">
    <property type="entry name" value="U6 snRNA-associated Sm-like protein LSm2"/>
    <property type="match status" value="1"/>
</dbReference>
<keyword evidence="4" id="KW-0747">Spliceosome</keyword>
<dbReference type="EMBL" id="QZAL01000299">
    <property type="protein sequence ID" value="THW31449.1"/>
    <property type="molecule type" value="Genomic_DNA"/>
</dbReference>
<evidence type="ECO:0000256" key="6">
    <source>
        <dbReference type="ARBA" id="ARBA00023187"/>
    </source>
</evidence>
<comment type="caution">
    <text evidence="10">The sequence shown here is derived from an EMBL/GenBank/DDBJ whole genome shotgun (WGS) entry which is preliminary data.</text>
</comment>
<evidence type="ECO:0000313" key="10">
    <source>
        <dbReference type="EMBL" id="THW31449.1"/>
    </source>
</evidence>
<dbReference type="InterPro" id="IPR001163">
    <property type="entry name" value="Sm_dom_euk/arc"/>
</dbReference>
<dbReference type="GO" id="GO:0000398">
    <property type="term" value="P:mRNA splicing, via spliceosome"/>
    <property type="evidence" value="ECO:0007669"/>
    <property type="project" value="TreeGrafter"/>
</dbReference>
<accession>A0A4S8WXR6</accession>
<evidence type="ECO:0000256" key="7">
    <source>
        <dbReference type="ARBA" id="ARBA00023242"/>
    </source>
</evidence>
<comment type="subcellular location">
    <subcellularLocation>
        <location evidence="1">Nucleus</location>
    </subcellularLocation>
</comment>
<keyword evidence="6" id="KW-0508">mRNA splicing</keyword>
<dbReference type="SMART" id="SM00651">
    <property type="entry name" value="Sm"/>
    <property type="match status" value="1"/>
</dbReference>
<protein>
    <recommendedName>
        <fullName evidence="9">Sm domain-containing protein</fullName>
    </recommendedName>
</protein>
<keyword evidence="8" id="KW-0687">Ribonucleoprotein</keyword>